<dbReference type="PANTHER" id="PTHR48048">
    <property type="entry name" value="GLYCOSYLTRANSFERASE"/>
    <property type="match status" value="1"/>
</dbReference>
<dbReference type="SUPFAM" id="SSF53756">
    <property type="entry name" value="UDP-Glycosyltransferase/glycogen phosphorylase"/>
    <property type="match status" value="1"/>
</dbReference>
<dbReference type="PANTHER" id="PTHR48048:SF45">
    <property type="entry name" value="GLYCOSYLTRANSFERASE"/>
    <property type="match status" value="1"/>
</dbReference>
<comment type="similarity">
    <text evidence="1">Belongs to the UDP-glycosyltransferase family.</text>
</comment>
<dbReference type="EMBL" id="PGOL01003458">
    <property type="protein sequence ID" value="PKI41049.1"/>
    <property type="molecule type" value="Genomic_DNA"/>
</dbReference>
<keyword evidence="4" id="KW-1185">Reference proteome</keyword>
<organism evidence="3 4">
    <name type="scientific">Punica granatum</name>
    <name type="common">Pomegranate</name>
    <dbReference type="NCBI Taxonomy" id="22663"/>
    <lineage>
        <taxon>Eukaryota</taxon>
        <taxon>Viridiplantae</taxon>
        <taxon>Streptophyta</taxon>
        <taxon>Embryophyta</taxon>
        <taxon>Tracheophyta</taxon>
        <taxon>Spermatophyta</taxon>
        <taxon>Magnoliopsida</taxon>
        <taxon>eudicotyledons</taxon>
        <taxon>Gunneridae</taxon>
        <taxon>Pentapetalae</taxon>
        <taxon>rosids</taxon>
        <taxon>malvids</taxon>
        <taxon>Myrtales</taxon>
        <taxon>Lythraceae</taxon>
        <taxon>Punica</taxon>
    </lineage>
</organism>
<proteinExistence type="inferred from homology"/>
<evidence type="ECO:0000313" key="4">
    <source>
        <dbReference type="Proteomes" id="UP000233551"/>
    </source>
</evidence>
<dbReference type="AlphaFoldDB" id="A0A2I0IAL4"/>
<dbReference type="InterPro" id="IPR050481">
    <property type="entry name" value="UDP-glycosyltransf_plant"/>
</dbReference>
<reference evidence="3 4" key="1">
    <citation type="submission" date="2017-11" db="EMBL/GenBank/DDBJ databases">
        <title>De-novo sequencing of pomegranate (Punica granatum L.) genome.</title>
        <authorList>
            <person name="Akparov Z."/>
            <person name="Amiraslanov A."/>
            <person name="Hajiyeva S."/>
            <person name="Abbasov M."/>
            <person name="Kaur K."/>
            <person name="Hamwieh A."/>
            <person name="Solovyev V."/>
            <person name="Salamov A."/>
            <person name="Braich B."/>
            <person name="Kosarev P."/>
            <person name="Mahmoud A."/>
            <person name="Hajiyev E."/>
            <person name="Babayeva S."/>
            <person name="Izzatullayeva V."/>
            <person name="Mammadov A."/>
            <person name="Mammadov A."/>
            <person name="Sharifova S."/>
            <person name="Ojaghi J."/>
            <person name="Eynullazada K."/>
            <person name="Bayramov B."/>
            <person name="Abdulazimova A."/>
            <person name="Shahmuradov I."/>
        </authorList>
    </citation>
    <scope>NUCLEOTIDE SEQUENCE [LARGE SCALE GENOMIC DNA]</scope>
    <source>
        <strain evidence="4">cv. AG2017</strain>
        <tissue evidence="3">Leaf</tissue>
    </source>
</reference>
<name>A0A2I0IAL4_PUNGR</name>
<comment type="caution">
    <text evidence="3">The sequence shown here is derived from an EMBL/GenBank/DDBJ whole genome shotgun (WGS) entry which is preliminary data.</text>
</comment>
<protein>
    <recommendedName>
        <fullName evidence="5">UDP-glycosyltransferases domain-containing protein</fullName>
    </recommendedName>
</protein>
<dbReference type="Gene3D" id="3.40.50.2000">
    <property type="entry name" value="Glycogen Phosphorylase B"/>
    <property type="match status" value="3"/>
</dbReference>
<dbReference type="GO" id="GO:0035251">
    <property type="term" value="F:UDP-glucosyltransferase activity"/>
    <property type="evidence" value="ECO:0007669"/>
    <property type="project" value="InterPro"/>
</dbReference>
<dbReference type="Proteomes" id="UP000233551">
    <property type="component" value="Unassembled WGS sequence"/>
</dbReference>
<evidence type="ECO:0000256" key="2">
    <source>
        <dbReference type="ARBA" id="ARBA00022679"/>
    </source>
</evidence>
<evidence type="ECO:0008006" key="5">
    <source>
        <dbReference type="Google" id="ProtNLM"/>
    </source>
</evidence>
<keyword evidence="2" id="KW-0808">Transferase</keyword>
<dbReference type="CDD" id="cd03784">
    <property type="entry name" value="GT1_Gtf-like"/>
    <property type="match status" value="1"/>
</dbReference>
<dbReference type="Pfam" id="PF00201">
    <property type="entry name" value="UDPGT"/>
    <property type="match status" value="1"/>
</dbReference>
<dbReference type="InterPro" id="IPR002213">
    <property type="entry name" value="UDP_glucos_trans"/>
</dbReference>
<sequence length="356" mass="39374">MVATRAVSQLIWIPSAGVGHLVSVVEIAKLPVRRDDRLSITLLVMNPPSTSKSNPFAELLASVSSSAAMSRICFLELPYEENPPGASSNAAFLGFMFHVQALQDEGKDLLSEFKGSVNAKLEIPTLINPLLARVFPAFALNEEPRVWFLDLARRFRETKGIMINSFKELEPHAVKALLEDDKIRSVYPVGPILSLKGRGSNNSSEILSWLHAQPSSSVVFLCFGSAGSFNDDQVKEIAHGLEKSGNRFLLSLRRPLSMGMLRAYLEEYENLAEIEVLAHPSVGGFVTHCGWNSTLESLWFGVPTAAWPLYAEQQFNAFVMVVEQGMALEVKMDYRKDFGMETKEVVAADVIEKAVR</sequence>
<evidence type="ECO:0000256" key="1">
    <source>
        <dbReference type="ARBA" id="ARBA00009995"/>
    </source>
</evidence>
<evidence type="ECO:0000313" key="3">
    <source>
        <dbReference type="EMBL" id="PKI41049.1"/>
    </source>
</evidence>
<accession>A0A2I0IAL4</accession>
<gene>
    <name evidence="3" type="ORF">CRG98_038577</name>
</gene>